<comment type="subunit">
    <text evidence="8 15">Tetramer of two alpha and two beta chains.</text>
</comment>
<dbReference type="Pfam" id="PF00291">
    <property type="entry name" value="PALP"/>
    <property type="match status" value="1"/>
</dbReference>
<dbReference type="InterPro" id="IPR001926">
    <property type="entry name" value="TrpB-like_PALP"/>
</dbReference>
<comment type="similarity">
    <text evidence="5">In the C-terminal section; belongs to the TrpB family.</text>
</comment>
<keyword evidence="11 16" id="KW-0663">Pyridoxal phosphate</keyword>
<comment type="function">
    <text evidence="2 16">The beta subunit is responsible for the synthesis of L-tryptophan from indole and L-serine.</text>
</comment>
<dbReference type="PATRIC" id="fig|398512.5.peg.1500"/>
<dbReference type="CDD" id="cd04724">
    <property type="entry name" value="Tryptophan_synthase_alpha"/>
    <property type="match status" value="1"/>
</dbReference>
<dbReference type="Gene3D" id="3.40.50.1100">
    <property type="match status" value="2"/>
</dbReference>
<keyword evidence="19" id="KW-1185">Reference proteome</keyword>
<feature type="active site" description="Proton acceptor" evidence="15">
    <location>
        <position position="447"/>
    </location>
</feature>
<dbReference type="Proteomes" id="UP000036923">
    <property type="component" value="Unassembled WGS sequence"/>
</dbReference>
<dbReference type="PANTHER" id="PTHR48077:SF3">
    <property type="entry name" value="TRYPTOPHAN SYNTHASE"/>
    <property type="match status" value="1"/>
</dbReference>
<evidence type="ECO:0000256" key="14">
    <source>
        <dbReference type="ARBA" id="ARBA00049047"/>
    </source>
</evidence>
<sequence>MSKGRFGIHGGQYVPETLMNALIELEEAYHHYKNDPKFTAELDELFKNYAGRPSLLYYAEKMTEDLGGARIYLKREDLNHTGSHKINNVLGQVLLAKRMGKTRVIAETGAGQHGVATATAAALMGLECEIFMGKEDTERQALNVFRMELLGAKVHAVTSGTQTLKDAVNEAMREWTKRVDDTHYVFGSVMGPHPFPTLVRDFQSIIGREVKEQMMEKEGRLPDTVLACVGGGSNAMGIFYNFIEDKSVRLIGCEAAGHGVETDKTAATIAKGSVGIFHGMKSYFCQDEYGQIAPVYSISAGLDYPGIGPEHASLHDSGRAEYVPVTDGEAVEAFEYLSRIEGIIPAIESSHAIAHARKIAPNMGKDKIIVINLSGRGDKDVAAIARYKGCKSMNRLDGVFKNKNAFIPFVTAGDPTLEITEQLVLKMAEAGADLIELGIPFSDPVAEGPVIQEADYRALASGTTTDKIFDMVGRIRKTCDVPLAFMTYANPIFTYGTERFMKNCQEAGIDAIIVPDIPFEEKNELLPYCSKYNVTFISMIAPTSQSRIQMIASEAQGFIYCVSSMGVTGVRQEIGSGVEEMIKHVKEFSDIPCAIGFGISTPEQAASMIKFSDGVIVGSAIVKIIAQYGADCVPHVTEYVRLMKNAVNG</sequence>
<dbReference type="GO" id="GO:0005737">
    <property type="term" value="C:cytoplasm"/>
    <property type="evidence" value="ECO:0007669"/>
    <property type="project" value="TreeGrafter"/>
</dbReference>
<keyword evidence="13 15" id="KW-0456">Lyase</keyword>
<feature type="domain" description="Tryptophan synthase beta chain-like PALP" evidence="17">
    <location>
        <begin position="52"/>
        <end position="375"/>
    </location>
</feature>
<evidence type="ECO:0000313" key="18">
    <source>
        <dbReference type="EMBL" id="KNY26181.1"/>
    </source>
</evidence>
<evidence type="ECO:0000256" key="13">
    <source>
        <dbReference type="ARBA" id="ARBA00023239"/>
    </source>
</evidence>
<dbReference type="HAMAP" id="MF_00133">
    <property type="entry name" value="Trp_synth_beta"/>
    <property type="match status" value="1"/>
</dbReference>
<evidence type="ECO:0000256" key="12">
    <source>
        <dbReference type="ARBA" id="ARBA00023141"/>
    </source>
</evidence>
<dbReference type="PROSITE" id="PS00168">
    <property type="entry name" value="TRP_SYNTHASE_BETA"/>
    <property type="match status" value="1"/>
</dbReference>
<evidence type="ECO:0000256" key="11">
    <source>
        <dbReference type="ARBA" id="ARBA00022898"/>
    </source>
</evidence>
<evidence type="ECO:0000256" key="4">
    <source>
        <dbReference type="ARBA" id="ARBA00004733"/>
    </source>
</evidence>
<feature type="active site" description="Proton acceptor" evidence="15">
    <location>
        <position position="436"/>
    </location>
</feature>
<evidence type="ECO:0000256" key="6">
    <source>
        <dbReference type="ARBA" id="ARBA00006095"/>
    </source>
</evidence>
<dbReference type="NCBIfam" id="TIGR00263">
    <property type="entry name" value="trpB"/>
    <property type="match status" value="1"/>
</dbReference>
<dbReference type="UniPathway" id="UPA00035">
    <property type="reaction ID" value="UER00044"/>
</dbReference>
<dbReference type="InterPro" id="IPR006654">
    <property type="entry name" value="Trp_synth_beta"/>
</dbReference>
<comment type="pathway">
    <text evidence="4 15">Amino-acid biosynthesis; L-tryptophan biosynthesis; L-tryptophan from chorismate: step 5/5.</text>
</comment>
<dbReference type="FunFam" id="3.40.50.1100:FF:000004">
    <property type="entry name" value="Tryptophan synthase beta chain"/>
    <property type="match status" value="1"/>
</dbReference>
<dbReference type="Gene3D" id="3.20.20.70">
    <property type="entry name" value="Aldolase class I"/>
    <property type="match status" value="1"/>
</dbReference>
<dbReference type="InterPro" id="IPR002028">
    <property type="entry name" value="Trp_synthase_suA"/>
</dbReference>
<comment type="similarity">
    <text evidence="7 16">Belongs to the TrpB family.</text>
</comment>
<dbReference type="SUPFAM" id="SSF53686">
    <property type="entry name" value="Tryptophan synthase beta subunit-like PLP-dependent enzymes"/>
    <property type="match status" value="1"/>
</dbReference>
<dbReference type="EC" id="4.2.1.20" evidence="15"/>
<dbReference type="Pfam" id="PF00290">
    <property type="entry name" value="Trp_syntA"/>
    <property type="match status" value="1"/>
</dbReference>
<protein>
    <recommendedName>
        <fullName evidence="15 16">Multifunctional fusion protein</fullName>
    </recommendedName>
    <domain>
        <recommendedName>
            <fullName evidence="15">Tryptophan synthase alpha chain</fullName>
            <ecNumber evidence="15">4.2.1.20</ecNumber>
        </recommendedName>
    </domain>
    <domain>
        <recommendedName>
            <fullName evidence="16">Tryptophan synthase beta chain</fullName>
        </recommendedName>
    </domain>
</protein>
<comment type="function">
    <text evidence="3 15">The alpha subunit is responsible for the aldol cleavage of indoleglycerol phosphate to indole and glyceraldehyde 3-phosphate.</text>
</comment>
<evidence type="ECO:0000259" key="17">
    <source>
        <dbReference type="Pfam" id="PF00291"/>
    </source>
</evidence>
<proteinExistence type="inferred from homology"/>
<evidence type="ECO:0000256" key="8">
    <source>
        <dbReference type="ARBA" id="ARBA00011270"/>
    </source>
</evidence>
<evidence type="ECO:0000256" key="3">
    <source>
        <dbReference type="ARBA" id="ARBA00003365"/>
    </source>
</evidence>
<organism evidence="18 19">
    <name type="scientific">Pseudobacteroides cellulosolvens ATCC 35603 = DSM 2933</name>
    <dbReference type="NCBI Taxonomy" id="398512"/>
    <lineage>
        <taxon>Bacteria</taxon>
        <taxon>Bacillati</taxon>
        <taxon>Bacillota</taxon>
        <taxon>Clostridia</taxon>
        <taxon>Eubacteriales</taxon>
        <taxon>Oscillospiraceae</taxon>
        <taxon>Pseudobacteroides</taxon>
    </lineage>
</organism>
<keyword evidence="12 15" id="KW-0057">Aromatic amino acid biosynthesis</keyword>
<evidence type="ECO:0000313" key="19">
    <source>
        <dbReference type="Proteomes" id="UP000036923"/>
    </source>
</evidence>
<keyword evidence="9 15" id="KW-0028">Amino-acid biosynthesis</keyword>
<dbReference type="PROSITE" id="PS00167">
    <property type="entry name" value="TRP_SYNTHASE_ALPHA"/>
    <property type="match status" value="1"/>
</dbReference>
<comment type="caution">
    <text evidence="18">The sequence shown here is derived from an EMBL/GenBank/DDBJ whole genome shotgun (WGS) entry which is preliminary data.</text>
</comment>
<evidence type="ECO:0000256" key="16">
    <source>
        <dbReference type="HAMAP-Rule" id="MF_00133"/>
    </source>
</evidence>
<dbReference type="InterPro" id="IPR006653">
    <property type="entry name" value="Trp_synth_b_CS"/>
</dbReference>
<feature type="modified residue" description="N6-(pyridoxal phosphate)lysine" evidence="16">
    <location>
        <position position="85"/>
    </location>
</feature>
<dbReference type="eggNOG" id="COG0133">
    <property type="taxonomic scope" value="Bacteria"/>
</dbReference>
<dbReference type="AlphaFoldDB" id="A0A0L6JJX2"/>
<comment type="cofactor">
    <cofactor evidence="1 16">
        <name>pyridoxal 5'-phosphate</name>
        <dbReference type="ChEBI" id="CHEBI:597326"/>
    </cofactor>
</comment>
<dbReference type="FunFam" id="3.40.50.1100:FF:000001">
    <property type="entry name" value="Tryptophan synthase beta chain"/>
    <property type="match status" value="1"/>
</dbReference>
<comment type="catalytic activity">
    <reaction evidence="14 15">
        <text>(1S,2R)-1-C-(indol-3-yl)glycerol 3-phosphate + L-serine = D-glyceraldehyde 3-phosphate + L-tryptophan + H2O</text>
        <dbReference type="Rhea" id="RHEA:10532"/>
        <dbReference type="ChEBI" id="CHEBI:15377"/>
        <dbReference type="ChEBI" id="CHEBI:33384"/>
        <dbReference type="ChEBI" id="CHEBI:57912"/>
        <dbReference type="ChEBI" id="CHEBI:58866"/>
        <dbReference type="ChEBI" id="CHEBI:59776"/>
        <dbReference type="EC" id="4.2.1.20"/>
    </reaction>
</comment>
<evidence type="ECO:0000256" key="10">
    <source>
        <dbReference type="ARBA" id="ARBA00022822"/>
    </source>
</evidence>
<keyword evidence="10 15" id="KW-0822">Tryptophan biosynthesis</keyword>
<gene>
    <name evidence="15" type="primary">trpA</name>
    <name evidence="16" type="synonym">trpB</name>
    <name evidence="18" type="ORF">Bccel_1443</name>
</gene>
<evidence type="ECO:0000256" key="2">
    <source>
        <dbReference type="ARBA" id="ARBA00002786"/>
    </source>
</evidence>
<evidence type="ECO:0000256" key="9">
    <source>
        <dbReference type="ARBA" id="ARBA00022605"/>
    </source>
</evidence>
<comment type="similarity">
    <text evidence="6">In the N-terminal section; belongs to the TrpA family.</text>
</comment>
<accession>A0A0L6JJX2</accession>
<dbReference type="EMBL" id="LGTC01000001">
    <property type="protein sequence ID" value="KNY26181.1"/>
    <property type="molecule type" value="Genomic_DNA"/>
</dbReference>
<dbReference type="InterPro" id="IPR023026">
    <property type="entry name" value="Trp_synth_beta/beta-like"/>
</dbReference>
<dbReference type="NCBIfam" id="TIGR00262">
    <property type="entry name" value="trpA"/>
    <property type="match status" value="1"/>
</dbReference>
<dbReference type="InterPro" id="IPR011060">
    <property type="entry name" value="RibuloseP-bd_barrel"/>
</dbReference>
<dbReference type="STRING" id="398512.Bccel_1443"/>
<dbReference type="InterPro" id="IPR013785">
    <property type="entry name" value="Aldolase_TIM"/>
</dbReference>
<dbReference type="GO" id="GO:0004834">
    <property type="term" value="F:tryptophan synthase activity"/>
    <property type="evidence" value="ECO:0007669"/>
    <property type="project" value="UniProtKB-UniRule"/>
</dbReference>
<evidence type="ECO:0000256" key="7">
    <source>
        <dbReference type="ARBA" id="ARBA00009982"/>
    </source>
</evidence>
<comment type="similarity">
    <text evidence="15">Belongs to the TrpA family.</text>
</comment>
<dbReference type="PANTHER" id="PTHR48077">
    <property type="entry name" value="TRYPTOPHAN SYNTHASE-RELATED"/>
    <property type="match status" value="1"/>
</dbReference>
<reference evidence="19" key="1">
    <citation type="submission" date="2015-07" db="EMBL/GenBank/DDBJ databases">
        <title>Near-Complete Genome Sequence of the Cellulolytic Bacterium Bacteroides (Pseudobacteroides) cellulosolvens ATCC 35603.</title>
        <authorList>
            <person name="Dassa B."/>
            <person name="Utturkar S.M."/>
            <person name="Klingeman D.M."/>
            <person name="Hurt R.A."/>
            <person name="Keller M."/>
            <person name="Xu J."/>
            <person name="Reddy Y.H.K."/>
            <person name="Borovok I."/>
            <person name="Grinberg I.R."/>
            <person name="Lamed R."/>
            <person name="Zhivin O."/>
            <person name="Bayer E.A."/>
            <person name="Brown S.D."/>
        </authorList>
    </citation>
    <scope>NUCLEOTIDE SEQUENCE [LARGE SCALE GENOMIC DNA]</scope>
    <source>
        <strain evidence="19">DSM 2933</strain>
    </source>
</reference>
<name>A0A0L6JJX2_9FIRM</name>
<dbReference type="CDD" id="cd06446">
    <property type="entry name" value="Trp-synth_B"/>
    <property type="match status" value="1"/>
</dbReference>
<evidence type="ECO:0000256" key="15">
    <source>
        <dbReference type="HAMAP-Rule" id="MF_00131"/>
    </source>
</evidence>
<dbReference type="FunFam" id="3.20.20.70:FF:000037">
    <property type="entry name" value="Tryptophan synthase alpha chain"/>
    <property type="match status" value="1"/>
</dbReference>
<dbReference type="SUPFAM" id="SSF51366">
    <property type="entry name" value="Ribulose-phoshate binding barrel"/>
    <property type="match status" value="1"/>
</dbReference>
<evidence type="ECO:0000256" key="1">
    <source>
        <dbReference type="ARBA" id="ARBA00001933"/>
    </source>
</evidence>
<evidence type="ECO:0000256" key="5">
    <source>
        <dbReference type="ARBA" id="ARBA00005761"/>
    </source>
</evidence>
<dbReference type="InterPro" id="IPR018204">
    <property type="entry name" value="Trp_synthase_alpha_AS"/>
</dbReference>
<dbReference type="HAMAP" id="MF_00131">
    <property type="entry name" value="Trp_synth_alpha"/>
    <property type="match status" value="1"/>
</dbReference>
<dbReference type="InterPro" id="IPR036052">
    <property type="entry name" value="TrpB-like_PALP_sf"/>
</dbReference>